<protein>
    <submittedName>
        <fullName evidence="2">Uncharacterized protein</fullName>
    </submittedName>
</protein>
<sequence length="476" mass="50904">RAAARARAAARRDLDQPAGRGPPGTARAGRDRRRDRPRGTRRPGDRLRPPAAVVRDRRRGRSAVPDPDRGRRRDGEPARPALRGHRRRSARLDRPPPARTCARGGARAAIGMAGVAADRLRRRLRRPVRLFRVAVARAVPGRLLLRAVHPALRAPALPGLDATADRAVLRRAGGARPGVRGDRLRGVPDAPSAAQSQGDRLQPDRGVLPGQLAVLRSQHLRALPRRGDARRHVGPPVDALFTSHPQRHRGAGGPRGRPAADPVAIELRLAAGRLGGAGAAALARALDAAGGRTGGGSRRGAAGRRPRPGRLRRLRPRVARRGELRAPRADRRRPAARRAPPGAGRGLGLLRVRVPPAGGRLECACDRRLPHHPGHRRRRAGTRGPRNLSRPARRRPAPAAARRPPWSGACGGGRGLRRPRRAHLDVRRVPGGSDDLGAARRRRRAGAKGRFRLETGAGSGGGSGQDPPPGGNGRRV</sequence>
<feature type="region of interest" description="Disordered" evidence="1">
    <location>
        <begin position="1"/>
        <end position="103"/>
    </location>
</feature>
<feature type="compositionally biased region" description="Basic and acidic residues" evidence="1">
    <location>
        <begin position="28"/>
        <end position="48"/>
    </location>
</feature>
<feature type="compositionally biased region" description="Basic residues" evidence="1">
    <location>
        <begin position="439"/>
        <end position="450"/>
    </location>
</feature>
<gene>
    <name evidence="2" type="ORF">AVDCRST_MAG69-2611</name>
</gene>
<proteinExistence type="predicted"/>
<dbReference type="EMBL" id="CADCVP010000285">
    <property type="protein sequence ID" value="CAA9513326.1"/>
    <property type="molecule type" value="Genomic_DNA"/>
</dbReference>
<dbReference type="AlphaFoldDB" id="A0A6J4T429"/>
<feature type="non-terminal residue" evidence="2">
    <location>
        <position position="476"/>
    </location>
</feature>
<name>A0A6J4T429_9ACTN</name>
<evidence type="ECO:0000256" key="1">
    <source>
        <dbReference type="SAM" id="MobiDB-lite"/>
    </source>
</evidence>
<feature type="compositionally biased region" description="Basic and acidic residues" evidence="1">
    <location>
        <begin position="320"/>
        <end position="333"/>
    </location>
</feature>
<feature type="compositionally biased region" description="Basic residues" evidence="1">
    <location>
        <begin position="369"/>
        <end position="381"/>
    </location>
</feature>
<feature type="compositionally biased region" description="Basic and acidic residues" evidence="1">
    <location>
        <begin position="66"/>
        <end position="77"/>
    </location>
</feature>
<feature type="compositionally biased region" description="Low complexity" evidence="1">
    <location>
        <begin position="337"/>
        <end position="350"/>
    </location>
</feature>
<feature type="compositionally biased region" description="Low complexity" evidence="1">
    <location>
        <begin position="17"/>
        <end position="27"/>
    </location>
</feature>
<feature type="region of interest" description="Disordered" evidence="1">
    <location>
        <begin position="172"/>
        <end position="205"/>
    </location>
</feature>
<organism evidence="2">
    <name type="scientific">uncultured Solirubrobacteraceae bacterium</name>
    <dbReference type="NCBI Taxonomy" id="1162706"/>
    <lineage>
        <taxon>Bacteria</taxon>
        <taxon>Bacillati</taxon>
        <taxon>Actinomycetota</taxon>
        <taxon>Thermoleophilia</taxon>
        <taxon>Solirubrobacterales</taxon>
        <taxon>Solirubrobacteraceae</taxon>
        <taxon>environmental samples</taxon>
    </lineage>
</organism>
<feature type="region of interest" description="Disordered" evidence="1">
    <location>
        <begin position="289"/>
        <end position="350"/>
    </location>
</feature>
<reference evidence="2" key="1">
    <citation type="submission" date="2020-02" db="EMBL/GenBank/DDBJ databases">
        <authorList>
            <person name="Meier V. D."/>
        </authorList>
    </citation>
    <scope>NUCLEOTIDE SEQUENCE</scope>
    <source>
        <strain evidence="2">AVDCRST_MAG69</strain>
    </source>
</reference>
<feature type="compositionally biased region" description="Basic residues" evidence="1">
    <location>
        <begin position="301"/>
        <end position="319"/>
    </location>
</feature>
<accession>A0A6J4T429</accession>
<feature type="region of interest" description="Disordered" evidence="1">
    <location>
        <begin position="365"/>
        <end position="476"/>
    </location>
</feature>
<feature type="non-terminal residue" evidence="2">
    <location>
        <position position="1"/>
    </location>
</feature>
<feature type="region of interest" description="Disordered" evidence="1">
    <location>
        <begin position="223"/>
        <end position="259"/>
    </location>
</feature>
<evidence type="ECO:0000313" key="2">
    <source>
        <dbReference type="EMBL" id="CAA9513326.1"/>
    </source>
</evidence>